<organism evidence="2 3">
    <name type="scientific">Bradyrhizobium erythrophlei</name>
    <dbReference type="NCBI Taxonomy" id="1437360"/>
    <lineage>
        <taxon>Bacteria</taxon>
        <taxon>Pseudomonadati</taxon>
        <taxon>Pseudomonadota</taxon>
        <taxon>Alphaproteobacteria</taxon>
        <taxon>Hyphomicrobiales</taxon>
        <taxon>Nitrobacteraceae</taxon>
        <taxon>Bradyrhizobium</taxon>
    </lineage>
</organism>
<feature type="signal peptide" evidence="1">
    <location>
        <begin position="1"/>
        <end position="22"/>
    </location>
</feature>
<reference evidence="2 3" key="1">
    <citation type="submission" date="2016-11" db="EMBL/GenBank/DDBJ databases">
        <authorList>
            <person name="Jaros S."/>
            <person name="Januszkiewicz K."/>
            <person name="Wedrychowicz H."/>
        </authorList>
    </citation>
    <scope>NUCLEOTIDE SEQUENCE [LARGE SCALE GENOMIC DNA]</scope>
    <source>
        <strain evidence="2 3">GAS138</strain>
    </source>
</reference>
<evidence type="ECO:0000313" key="3">
    <source>
        <dbReference type="Proteomes" id="UP000189796"/>
    </source>
</evidence>
<keyword evidence="1" id="KW-0732">Signal</keyword>
<sequence>MRRRELMALVGAAAVWPFAAYAQQRAIPVVGLFIPSETATAKPRVEAFVQRLHELGWIEGRTVAIEYRWAEGRTERFAEIVAELTRLKVDVIVTAGASPVAAAKRATSLIPIVFAVSSDPVGTGLVASLARPGGNITGLSYLGPDLAAKRLEIAREALNGLARLAIMADSGASGAMLEMHEVQATASKLGLPVVLLEIQRRDQIAPAFTTLRERADALYVCSDPLVNANRVHIVTLALGAWLPTVFGERENVDAGGLLSYGPNIPDLFRRAAGLVDKILRGTKPADIPVEQPTNFELVINIKTAKALGLTIPPTLLSRADAVIE</sequence>
<gene>
    <name evidence="2" type="ORF">SAMN05443248_7765</name>
</gene>
<feature type="chain" id="PRO_5011979797" evidence="1">
    <location>
        <begin position="23"/>
        <end position="324"/>
    </location>
</feature>
<dbReference type="OrthoDB" id="8441748at2"/>
<proteinExistence type="predicted"/>
<dbReference type="InterPro" id="IPR028082">
    <property type="entry name" value="Peripla_BP_I"/>
</dbReference>
<accession>A0A1M5XZH1</accession>
<dbReference type="Proteomes" id="UP000189796">
    <property type="component" value="Chromosome I"/>
</dbReference>
<evidence type="ECO:0000313" key="2">
    <source>
        <dbReference type="EMBL" id="SHI05217.1"/>
    </source>
</evidence>
<evidence type="ECO:0000256" key="1">
    <source>
        <dbReference type="SAM" id="SignalP"/>
    </source>
</evidence>
<dbReference type="AlphaFoldDB" id="A0A1M5XZH1"/>
<dbReference type="PANTHER" id="PTHR35271">
    <property type="entry name" value="ABC TRANSPORTER, SUBSTRATE-BINDING LIPOPROTEIN-RELATED"/>
    <property type="match status" value="1"/>
</dbReference>
<name>A0A1M5XZH1_9BRAD</name>
<dbReference type="Pfam" id="PF04392">
    <property type="entry name" value="ABC_sub_bind"/>
    <property type="match status" value="1"/>
</dbReference>
<dbReference type="InterPro" id="IPR007487">
    <property type="entry name" value="ABC_transpt-TYRBP-like"/>
</dbReference>
<protein>
    <submittedName>
        <fullName evidence="2">Putative ABC transport system substrate-binding protein</fullName>
    </submittedName>
</protein>
<dbReference type="PANTHER" id="PTHR35271:SF1">
    <property type="entry name" value="ABC TRANSPORTER, SUBSTRATE-BINDING LIPOPROTEIN"/>
    <property type="match status" value="1"/>
</dbReference>
<dbReference type="SUPFAM" id="SSF53822">
    <property type="entry name" value="Periplasmic binding protein-like I"/>
    <property type="match status" value="1"/>
</dbReference>
<dbReference type="EMBL" id="LT670817">
    <property type="protein sequence ID" value="SHI05217.1"/>
    <property type="molecule type" value="Genomic_DNA"/>
</dbReference>
<dbReference type="Gene3D" id="3.40.50.2300">
    <property type="match status" value="2"/>
</dbReference>
<dbReference type="CDD" id="cd06325">
    <property type="entry name" value="PBP1_ABC_unchar_transporter"/>
    <property type="match status" value="1"/>
</dbReference>